<keyword evidence="1" id="KW-0812">Transmembrane</keyword>
<dbReference type="EMBL" id="JAENBO010000001">
    <property type="protein sequence ID" value="MBJ8325144.1"/>
    <property type="molecule type" value="Genomic_DNA"/>
</dbReference>
<accession>A0ABS0ZGK0</accession>
<proteinExistence type="predicted"/>
<protein>
    <submittedName>
        <fullName evidence="2">DUF4059 family protein</fullName>
    </submittedName>
</protein>
<evidence type="ECO:0000313" key="2">
    <source>
        <dbReference type="EMBL" id="MBJ8325144.1"/>
    </source>
</evidence>
<keyword evidence="1" id="KW-1133">Transmembrane helix</keyword>
<feature type="transmembrane region" description="Helical" evidence="1">
    <location>
        <begin position="51"/>
        <end position="72"/>
    </location>
</feature>
<keyword evidence="1" id="KW-0472">Membrane</keyword>
<comment type="caution">
    <text evidence="2">The sequence shown here is derived from an EMBL/GenBank/DDBJ whole genome shotgun (WGS) entry which is preliminary data.</text>
</comment>
<feature type="transmembrane region" description="Helical" evidence="1">
    <location>
        <begin position="6"/>
        <end position="30"/>
    </location>
</feature>
<evidence type="ECO:0000256" key="1">
    <source>
        <dbReference type="SAM" id="Phobius"/>
    </source>
</evidence>
<reference evidence="2 3" key="1">
    <citation type="journal article" date="2021" name="Int. J. Syst. Evol. Microbiol.">
        <title>Streptococcus vicugnae sp. nov., isolated from faeces of alpacas (Vicugna pacos) and cattle (Bos taurus), Streptococcus zalophi sp. nov., and Streptococcus pacificus sp. nov., isolated from respiratory tract of California sea lions (Zalophus californianus).</title>
        <authorList>
            <person name="Volokhov D.V."/>
            <person name="Zagorodnyaya T.A."/>
            <person name="Shen Z."/>
            <person name="Blom J."/>
            <person name="Furtak V.A."/>
            <person name="Eisenberg T."/>
            <person name="Fan P."/>
            <person name="Jeong K.C."/>
            <person name="Gao Y."/>
            <person name="Zhang S."/>
            <person name="Amselle M."/>
        </authorList>
    </citation>
    <scope>NUCLEOTIDE SEQUENCE [LARGE SCALE GENOMIC DNA]</scope>
    <source>
        <strain evidence="2 3">CSL7591</strain>
    </source>
</reference>
<keyword evidence="3" id="KW-1185">Reference proteome</keyword>
<organism evidence="2 3">
    <name type="scientific">Streptococcus pacificus</name>
    <dbReference type="NCBI Taxonomy" id="2740577"/>
    <lineage>
        <taxon>Bacteria</taxon>
        <taxon>Bacillati</taxon>
        <taxon>Bacillota</taxon>
        <taxon>Bacilli</taxon>
        <taxon>Lactobacillales</taxon>
        <taxon>Streptococcaceae</taxon>
        <taxon>Streptococcus</taxon>
    </lineage>
</organism>
<dbReference type="InterPro" id="IPR025134">
    <property type="entry name" value="DUF4059"/>
</dbReference>
<name>A0ABS0ZGK0_9STRE</name>
<sequence length="74" mass="8308">MLIEVFSLYLQGLVAAIIIVCLLLGVWMLIRVLKRKDKTAIERQAALYDAFLIAIITIPILSFAFMAVILMLKA</sequence>
<evidence type="ECO:0000313" key="3">
    <source>
        <dbReference type="Proteomes" id="UP000653045"/>
    </source>
</evidence>
<gene>
    <name evidence="2" type="ORF">JHK62_00415</name>
</gene>
<dbReference type="Proteomes" id="UP000653045">
    <property type="component" value="Unassembled WGS sequence"/>
</dbReference>
<dbReference type="RefSeq" id="WP_199574718.1">
    <property type="nucleotide sequence ID" value="NZ_JAENBO010000001.1"/>
</dbReference>
<dbReference type="Pfam" id="PF13268">
    <property type="entry name" value="DUF4059"/>
    <property type="match status" value="1"/>
</dbReference>